<gene>
    <name evidence="1" type="ORF">SAMN06296273_0710</name>
</gene>
<reference evidence="1 2" key="1">
    <citation type="submission" date="2017-08" db="EMBL/GenBank/DDBJ databases">
        <authorList>
            <person name="de Groot N.N."/>
        </authorList>
    </citation>
    <scope>NUCLEOTIDE SEQUENCE [LARGE SCALE GENOMIC DNA]</scope>
    <source>
        <strain evidence="1 2">Nm15</strain>
    </source>
</reference>
<proteinExistence type="predicted"/>
<protein>
    <submittedName>
        <fullName evidence="1">Uncharacterized protein</fullName>
    </submittedName>
</protein>
<name>A0A285BVM4_9PROT</name>
<dbReference type="Proteomes" id="UP000242498">
    <property type="component" value="Chromosome I"/>
</dbReference>
<sequence>MANEDSTAEVQTNGIKGVCDTNNIMMELWDRAAPTLTKEELRWFAGATDLAENATISLQKTVIGIGCLVNEDESGGNFQSIDDVPDLLFHIQHSLDQIRTLYGIARNADSRLKHFEKYRGLDEIKSVK</sequence>
<evidence type="ECO:0000313" key="1">
    <source>
        <dbReference type="EMBL" id="SNX59270.1"/>
    </source>
</evidence>
<dbReference type="EMBL" id="LT907782">
    <property type="protein sequence ID" value="SNX59270.1"/>
    <property type="molecule type" value="Genomic_DNA"/>
</dbReference>
<evidence type="ECO:0000313" key="2">
    <source>
        <dbReference type="Proteomes" id="UP000242498"/>
    </source>
</evidence>
<organism evidence="1 2">
    <name type="scientific">Nitrosomonas ureae</name>
    <dbReference type="NCBI Taxonomy" id="44577"/>
    <lineage>
        <taxon>Bacteria</taxon>
        <taxon>Pseudomonadati</taxon>
        <taxon>Pseudomonadota</taxon>
        <taxon>Betaproteobacteria</taxon>
        <taxon>Nitrosomonadales</taxon>
        <taxon>Nitrosomonadaceae</taxon>
        <taxon>Nitrosomonas</taxon>
    </lineage>
</organism>
<accession>A0A285BVM4</accession>
<dbReference type="AlphaFoldDB" id="A0A285BVM4"/>
<dbReference type="OrthoDB" id="8550145at2"/>
<dbReference type="RefSeq" id="WP_096292035.1">
    <property type="nucleotide sequence ID" value="NZ_LT907782.1"/>
</dbReference>